<proteinExistence type="predicted"/>
<reference evidence="1 2" key="2">
    <citation type="submission" date="2018-11" db="EMBL/GenBank/DDBJ databases">
        <authorList>
            <consortium name="Pathogen Informatics"/>
        </authorList>
    </citation>
    <scope>NUCLEOTIDE SEQUENCE [LARGE SCALE GENOMIC DNA]</scope>
</reference>
<protein>
    <submittedName>
        <fullName evidence="3">Ovule protein</fullName>
    </submittedName>
</protein>
<organism evidence="3">
    <name type="scientific">Thelazia callipaeda</name>
    <name type="common">Oriental eyeworm</name>
    <name type="synonym">Parasitic nematode</name>
    <dbReference type="NCBI Taxonomy" id="103827"/>
    <lineage>
        <taxon>Eukaryota</taxon>
        <taxon>Metazoa</taxon>
        <taxon>Ecdysozoa</taxon>
        <taxon>Nematoda</taxon>
        <taxon>Chromadorea</taxon>
        <taxon>Rhabditida</taxon>
        <taxon>Spirurina</taxon>
        <taxon>Spiruromorpha</taxon>
        <taxon>Thelazioidea</taxon>
        <taxon>Thelaziidae</taxon>
        <taxon>Thelazia</taxon>
    </lineage>
</organism>
<evidence type="ECO:0000313" key="2">
    <source>
        <dbReference type="Proteomes" id="UP000276776"/>
    </source>
</evidence>
<dbReference type="Proteomes" id="UP000276776">
    <property type="component" value="Unassembled WGS sequence"/>
</dbReference>
<accession>A0A158RD52</accession>
<evidence type="ECO:0000313" key="3">
    <source>
        <dbReference type="WBParaSite" id="TCLT_0001015001-mRNA-1"/>
    </source>
</evidence>
<dbReference type="WBParaSite" id="TCLT_0001015001-mRNA-1">
    <property type="protein sequence ID" value="TCLT_0001015001-mRNA-1"/>
    <property type="gene ID" value="TCLT_0001015001"/>
</dbReference>
<dbReference type="EMBL" id="UYYF01004986">
    <property type="protein sequence ID" value="VDN07816.1"/>
    <property type="molecule type" value="Genomic_DNA"/>
</dbReference>
<evidence type="ECO:0000313" key="1">
    <source>
        <dbReference type="EMBL" id="VDN07816.1"/>
    </source>
</evidence>
<sequence>MLFMKQLIDSRFIPLPIISPHHHMLFMKQLKEIKQQSVPYRDYSSSLLILALGCILAFSLHSLTHSLLSCLSPLLHPCRIHGADRMRCFQAFS</sequence>
<name>A0A158RD52_THECL</name>
<gene>
    <name evidence="1" type="ORF">TCLT_LOCUS10139</name>
</gene>
<dbReference type="AlphaFoldDB" id="A0A158RD52"/>
<reference evidence="3" key="1">
    <citation type="submission" date="2016-04" db="UniProtKB">
        <authorList>
            <consortium name="WormBaseParasite"/>
        </authorList>
    </citation>
    <scope>IDENTIFICATION</scope>
</reference>
<keyword evidence="2" id="KW-1185">Reference proteome</keyword>